<evidence type="ECO:0000256" key="3">
    <source>
        <dbReference type="SAM" id="Phobius"/>
    </source>
</evidence>
<comment type="similarity">
    <text evidence="1">Belongs to the amino acid-polyamine-organocation (APC) superfamily. Cationic amino acid transporter (CAT) (TC 2.A.3.3) family.</text>
</comment>
<reference evidence="4 5" key="1">
    <citation type="journal article" date="2018" name="Front. Plant Sci.">
        <title>Red Clover (Trifolium pratense) and Zigzag Clover (T. medium) - A Picture of Genomic Similarities and Differences.</title>
        <authorList>
            <person name="Dluhosova J."/>
            <person name="Istvanek J."/>
            <person name="Nedelnik J."/>
            <person name="Repkova J."/>
        </authorList>
    </citation>
    <scope>NUCLEOTIDE SEQUENCE [LARGE SCALE GENOMIC DNA]</scope>
    <source>
        <strain evidence="5">cv. 10/8</strain>
        <tissue evidence="4">Leaf</tissue>
    </source>
</reference>
<comment type="caution">
    <text evidence="4">The sequence shown here is derived from an EMBL/GenBank/DDBJ whole genome shotgun (WGS) entry which is preliminary data.</text>
</comment>
<feature type="transmembrane region" description="Helical" evidence="3">
    <location>
        <begin position="168"/>
        <end position="188"/>
    </location>
</feature>
<evidence type="ECO:0000256" key="1">
    <source>
        <dbReference type="ARBA" id="ARBA00008572"/>
    </source>
</evidence>
<name>A0A392MNY0_9FABA</name>
<keyword evidence="3" id="KW-0472">Membrane</keyword>
<keyword evidence="5" id="KW-1185">Reference proteome</keyword>
<feature type="transmembrane region" description="Helical" evidence="3">
    <location>
        <begin position="142"/>
        <end position="162"/>
    </location>
</feature>
<feature type="transmembrane region" description="Helical" evidence="3">
    <location>
        <begin position="50"/>
        <end position="72"/>
    </location>
</feature>
<protein>
    <submittedName>
        <fullName evidence="4">Cationic amino acid transporter 2 vacuolar-like</fullName>
    </submittedName>
</protein>
<evidence type="ECO:0000313" key="4">
    <source>
        <dbReference type="EMBL" id="MCH88923.1"/>
    </source>
</evidence>
<evidence type="ECO:0000256" key="2">
    <source>
        <dbReference type="ARBA" id="ARBA00022448"/>
    </source>
</evidence>
<feature type="non-terminal residue" evidence="4">
    <location>
        <position position="1"/>
    </location>
</feature>
<dbReference type="GO" id="GO:0015171">
    <property type="term" value="F:amino acid transmembrane transporter activity"/>
    <property type="evidence" value="ECO:0007669"/>
    <property type="project" value="TreeGrafter"/>
</dbReference>
<dbReference type="EMBL" id="LXQA010015112">
    <property type="protein sequence ID" value="MCH88923.1"/>
    <property type="molecule type" value="Genomic_DNA"/>
</dbReference>
<dbReference type="PANTHER" id="PTHR43243">
    <property type="entry name" value="INNER MEMBRANE TRANSPORTER YGJI-RELATED"/>
    <property type="match status" value="1"/>
</dbReference>
<dbReference type="PANTHER" id="PTHR43243:SF4">
    <property type="entry name" value="CATIONIC AMINO ACID TRANSPORTER 4"/>
    <property type="match status" value="1"/>
</dbReference>
<proteinExistence type="inferred from homology"/>
<dbReference type="Gene3D" id="1.20.1740.10">
    <property type="entry name" value="Amino acid/polyamine transporter I"/>
    <property type="match status" value="1"/>
</dbReference>
<feature type="transmembrane region" description="Helical" evidence="3">
    <location>
        <begin position="26"/>
        <end position="44"/>
    </location>
</feature>
<dbReference type="Proteomes" id="UP000265520">
    <property type="component" value="Unassembled WGS sequence"/>
</dbReference>
<sequence>PRILMAMARDGLLPPFLCDINKHTLVPVKGTIITGLAAAVLAFSMEVSELAGMVSVGTLLAFTMVAISVLILRYIPPNKVPVPPSLQGSIVEINVEYVEENISTSEDTKPLDVARDFPVDYPLISKYLAIDTYLNEGNRRRVVEWTIAFICLGAFILTYAASCLTLSSVRFSLCGVGGILLVSGFVFLNCIDQDEARHDFGHSGGRPFHHLLV</sequence>
<gene>
    <name evidence="4" type="ORF">A2U01_0009816</name>
</gene>
<keyword evidence="3" id="KW-1133">Transmembrane helix</keyword>
<keyword evidence="3" id="KW-0812">Transmembrane</keyword>
<evidence type="ECO:0000313" key="5">
    <source>
        <dbReference type="Proteomes" id="UP000265520"/>
    </source>
</evidence>
<organism evidence="4 5">
    <name type="scientific">Trifolium medium</name>
    <dbReference type="NCBI Taxonomy" id="97028"/>
    <lineage>
        <taxon>Eukaryota</taxon>
        <taxon>Viridiplantae</taxon>
        <taxon>Streptophyta</taxon>
        <taxon>Embryophyta</taxon>
        <taxon>Tracheophyta</taxon>
        <taxon>Spermatophyta</taxon>
        <taxon>Magnoliopsida</taxon>
        <taxon>eudicotyledons</taxon>
        <taxon>Gunneridae</taxon>
        <taxon>Pentapetalae</taxon>
        <taxon>rosids</taxon>
        <taxon>fabids</taxon>
        <taxon>Fabales</taxon>
        <taxon>Fabaceae</taxon>
        <taxon>Papilionoideae</taxon>
        <taxon>50 kb inversion clade</taxon>
        <taxon>NPAAA clade</taxon>
        <taxon>Hologalegina</taxon>
        <taxon>IRL clade</taxon>
        <taxon>Trifolieae</taxon>
        <taxon>Trifolium</taxon>
    </lineage>
</organism>
<dbReference type="AlphaFoldDB" id="A0A392MNY0"/>
<accession>A0A392MNY0</accession>
<keyword evidence="2" id="KW-0813">Transport</keyword>